<organism evidence="2 3">
    <name type="scientific">Panicum virgatum</name>
    <name type="common">Blackwell switchgrass</name>
    <dbReference type="NCBI Taxonomy" id="38727"/>
    <lineage>
        <taxon>Eukaryota</taxon>
        <taxon>Viridiplantae</taxon>
        <taxon>Streptophyta</taxon>
        <taxon>Embryophyta</taxon>
        <taxon>Tracheophyta</taxon>
        <taxon>Spermatophyta</taxon>
        <taxon>Magnoliopsida</taxon>
        <taxon>Liliopsida</taxon>
        <taxon>Poales</taxon>
        <taxon>Poaceae</taxon>
        <taxon>PACMAD clade</taxon>
        <taxon>Panicoideae</taxon>
        <taxon>Panicodae</taxon>
        <taxon>Paniceae</taxon>
        <taxon>Panicinae</taxon>
        <taxon>Panicum</taxon>
        <taxon>Panicum sect. Hiantes</taxon>
    </lineage>
</organism>
<proteinExistence type="predicted"/>
<dbReference type="PANTHER" id="PTHR34835:SF69">
    <property type="entry name" value="UBIQUITIN-LIKE PROTEASE FAMILY PROFILE DOMAIN-CONTAINING PROTEIN"/>
    <property type="match status" value="1"/>
</dbReference>
<evidence type="ECO:0000313" key="2">
    <source>
        <dbReference type="EMBL" id="KAG2641748.1"/>
    </source>
</evidence>
<keyword evidence="3" id="KW-1185">Reference proteome</keyword>
<dbReference type="Proteomes" id="UP000823388">
    <property type="component" value="Chromosome 2K"/>
</dbReference>
<feature type="non-terminal residue" evidence="2">
    <location>
        <position position="1"/>
    </location>
</feature>
<comment type="caution">
    <text evidence="2">The sequence shown here is derived from an EMBL/GenBank/DDBJ whole genome shotgun (WGS) entry which is preliminary data.</text>
</comment>
<sequence>INRRLSVWLMSRVEHMTNHFVINGRVRMKFCKEDIGAVFGIPIIGRSVLEEGAPSKDKVNKMMVRYFGAHGKENRSIKVAQEVLERCYDGIMSLDEEDCFRVSFVIYVMSTLLAPGAKHDYVVVDYWNALQEPSLIRTFDWSDYVMHRLKDGVVKLKSDMKTENKILNITGCSIFLQCIFVSVLFLDSIDLGSLSLEHNFFPRIRCFSSDTLGSMIVADCGFVCDGDGQKDFGNSKLRSSLGLCYEWAREMQRNGACHVKPGNCAIWEATISMARVLNVPLEATGLVHLAIVDFESESSQLNGFGGAQLINAVFSIFEAYQKGFWYNMGVDCSSCDLGSSDDKEKEKIGVARPEGQPLRGFRYPVSGRGSRGSRPSRVSGQRPESSSIQEHRKNRRQGIGASDGSRKNRRLDTLVQKGIEAKSAYRHRLNRRSKIGHRCNGPREIWNAHFIVRRAMYKYYRCVRRVKALKFVDLDLVYSDDSLEDAVPPRKVRKPMFEAKNPWQLGCEWMLDCLNVPSLPQNIADGDDAFDSKMPCLVHFVPKFIMVKPVALKEQLEMEMDLFDAIIWRFKQVDDLMYADQMGTRWRHFVESDFMILSFGAILAGCFDILDSNVRDQFIGRHVQYDVPNCKLLFFPFLLEHRWVCYVWRLSDNNIIVFYPNRSFVSSVYLDNSHSHVILALKKAMRSVTHNYFIGWDNDWDSATTKVVLNLTGVLCVYFCWTFDGEKMDEIEGISAMLLGEVIHLEGNYGEIPGALLRWCRLLACHPISS</sequence>
<name>A0A8T0W2T9_PANVG</name>
<feature type="compositionally biased region" description="Low complexity" evidence="1">
    <location>
        <begin position="364"/>
        <end position="380"/>
    </location>
</feature>
<accession>A0A8T0W2T9</accession>
<gene>
    <name evidence="2" type="ORF">PVAP13_2KG233600</name>
</gene>
<dbReference type="PANTHER" id="PTHR34835">
    <property type="entry name" value="OS07G0283600 PROTEIN-RELATED"/>
    <property type="match status" value="1"/>
</dbReference>
<evidence type="ECO:0000313" key="3">
    <source>
        <dbReference type="Proteomes" id="UP000823388"/>
    </source>
</evidence>
<protein>
    <submittedName>
        <fullName evidence="2">Uncharacterized protein</fullName>
    </submittedName>
</protein>
<reference evidence="2" key="1">
    <citation type="submission" date="2020-05" db="EMBL/GenBank/DDBJ databases">
        <title>WGS assembly of Panicum virgatum.</title>
        <authorList>
            <person name="Lovell J.T."/>
            <person name="Jenkins J."/>
            <person name="Shu S."/>
            <person name="Juenger T.E."/>
            <person name="Schmutz J."/>
        </authorList>
    </citation>
    <scope>NUCLEOTIDE SEQUENCE</scope>
    <source>
        <strain evidence="2">AP13</strain>
    </source>
</reference>
<feature type="region of interest" description="Disordered" evidence="1">
    <location>
        <begin position="344"/>
        <end position="411"/>
    </location>
</feature>
<dbReference type="EMBL" id="CM029039">
    <property type="protein sequence ID" value="KAG2641748.1"/>
    <property type="molecule type" value="Genomic_DNA"/>
</dbReference>
<dbReference type="AlphaFoldDB" id="A0A8T0W2T9"/>
<evidence type="ECO:0000256" key="1">
    <source>
        <dbReference type="SAM" id="MobiDB-lite"/>
    </source>
</evidence>